<keyword evidence="2 6" id="KW-0805">Transcription regulation</keyword>
<dbReference type="RefSeq" id="WP_301129095.1">
    <property type="nucleotide sequence ID" value="NZ_JAUHPV010000006.1"/>
</dbReference>
<evidence type="ECO:0000256" key="6">
    <source>
        <dbReference type="RuleBase" id="RU000716"/>
    </source>
</evidence>
<proteinExistence type="inferred from homology"/>
<feature type="compositionally biased region" description="Basic and acidic residues" evidence="7">
    <location>
        <begin position="1"/>
        <end position="18"/>
    </location>
</feature>
<feature type="domain" description="RNA polymerase sigma-70 region 2" evidence="8">
    <location>
        <begin position="58"/>
        <end position="125"/>
    </location>
</feature>
<dbReference type="PANTHER" id="PTHR43133">
    <property type="entry name" value="RNA POLYMERASE ECF-TYPE SIGMA FACTO"/>
    <property type="match status" value="1"/>
</dbReference>
<dbReference type="EMBL" id="JAUHPV010000006">
    <property type="protein sequence ID" value="MDN4473498.1"/>
    <property type="molecule type" value="Genomic_DNA"/>
</dbReference>
<dbReference type="NCBIfam" id="TIGR02937">
    <property type="entry name" value="sigma70-ECF"/>
    <property type="match status" value="1"/>
</dbReference>
<evidence type="ECO:0000256" key="3">
    <source>
        <dbReference type="ARBA" id="ARBA00023082"/>
    </source>
</evidence>
<evidence type="ECO:0000256" key="5">
    <source>
        <dbReference type="ARBA" id="ARBA00023163"/>
    </source>
</evidence>
<dbReference type="Gene3D" id="1.10.1740.10">
    <property type="match status" value="1"/>
</dbReference>
<dbReference type="SUPFAM" id="SSF88946">
    <property type="entry name" value="Sigma2 domain of RNA polymerase sigma factors"/>
    <property type="match status" value="1"/>
</dbReference>
<protein>
    <recommendedName>
        <fullName evidence="6">RNA polymerase sigma factor</fullName>
    </recommendedName>
</protein>
<comment type="similarity">
    <text evidence="1 6">Belongs to the sigma-70 factor family. ECF subfamily.</text>
</comment>
<name>A0ABT8G2Y4_9MICO</name>
<keyword evidence="5 6" id="KW-0804">Transcription</keyword>
<evidence type="ECO:0000256" key="4">
    <source>
        <dbReference type="ARBA" id="ARBA00023125"/>
    </source>
</evidence>
<dbReference type="InterPro" id="IPR007627">
    <property type="entry name" value="RNA_pol_sigma70_r2"/>
</dbReference>
<dbReference type="InterPro" id="IPR014284">
    <property type="entry name" value="RNA_pol_sigma-70_dom"/>
</dbReference>
<dbReference type="InterPro" id="IPR000838">
    <property type="entry name" value="RNA_pol_sigma70_ECF_CS"/>
</dbReference>
<evidence type="ECO:0000256" key="2">
    <source>
        <dbReference type="ARBA" id="ARBA00023015"/>
    </source>
</evidence>
<gene>
    <name evidence="10" type="ORF">QQX04_10890</name>
</gene>
<feature type="region of interest" description="Disordered" evidence="7">
    <location>
        <begin position="1"/>
        <end position="36"/>
    </location>
</feature>
<evidence type="ECO:0000259" key="8">
    <source>
        <dbReference type="Pfam" id="PF04542"/>
    </source>
</evidence>
<dbReference type="InterPro" id="IPR039425">
    <property type="entry name" value="RNA_pol_sigma-70-like"/>
</dbReference>
<evidence type="ECO:0000313" key="10">
    <source>
        <dbReference type="EMBL" id="MDN4473498.1"/>
    </source>
</evidence>
<dbReference type="PANTHER" id="PTHR43133:SF66">
    <property type="entry name" value="ECF RNA POLYMERASE SIGMA FACTOR SIGK"/>
    <property type="match status" value="1"/>
</dbReference>
<accession>A0ABT8G2Y4</accession>
<dbReference type="PROSITE" id="PS01063">
    <property type="entry name" value="SIGMA70_ECF"/>
    <property type="match status" value="1"/>
</dbReference>
<feature type="domain" description="RNA polymerase sigma-70 region 4" evidence="9">
    <location>
        <begin position="165"/>
        <end position="212"/>
    </location>
</feature>
<dbReference type="Pfam" id="PF04545">
    <property type="entry name" value="Sigma70_r4"/>
    <property type="match status" value="1"/>
</dbReference>
<comment type="caution">
    <text evidence="10">The sequence shown here is derived from an EMBL/GenBank/DDBJ whole genome shotgun (WGS) entry which is preliminary data.</text>
</comment>
<dbReference type="InterPro" id="IPR013325">
    <property type="entry name" value="RNA_pol_sigma_r2"/>
</dbReference>
<dbReference type="InterPro" id="IPR036388">
    <property type="entry name" value="WH-like_DNA-bd_sf"/>
</dbReference>
<sequence>MGERHLRAVRGDGDDPDARAAAAAPGDGSPARGRRERDALDSLLTRVGLGDEDAYDALYSAVAGSVLGLAVRIVRDREMAEDVAQEVLVDVWHRAARFRPEAGSARSWILTIAHRRAVDRVRSEQAHATRLRTHGAVPESLPEEQESVVDSMQREWESARVRAGLAHLTDRQREALDLAYYRGFTHREVAEALDIPLGTAKARIRDGLLRLRDLWEVDR</sequence>
<reference evidence="10" key="1">
    <citation type="submission" date="2023-06" db="EMBL/GenBank/DDBJ databases">
        <title>SYSU T00b26.</title>
        <authorList>
            <person name="Gao L."/>
            <person name="Fang B.-Z."/>
            <person name="Li W.-J."/>
        </authorList>
    </citation>
    <scope>NUCLEOTIDE SEQUENCE</scope>
    <source>
        <strain evidence="10">SYSU T00b26</strain>
    </source>
</reference>
<dbReference type="InterPro" id="IPR013324">
    <property type="entry name" value="RNA_pol_sigma_r3/r4-like"/>
</dbReference>
<keyword evidence="4 6" id="KW-0238">DNA-binding</keyword>
<dbReference type="SUPFAM" id="SSF88659">
    <property type="entry name" value="Sigma3 and sigma4 domains of RNA polymerase sigma factors"/>
    <property type="match status" value="1"/>
</dbReference>
<keyword evidence="11" id="KW-1185">Reference proteome</keyword>
<dbReference type="Pfam" id="PF04542">
    <property type="entry name" value="Sigma70_r2"/>
    <property type="match status" value="1"/>
</dbReference>
<evidence type="ECO:0000259" key="9">
    <source>
        <dbReference type="Pfam" id="PF04545"/>
    </source>
</evidence>
<keyword evidence="3 6" id="KW-0731">Sigma factor</keyword>
<dbReference type="InterPro" id="IPR007630">
    <property type="entry name" value="RNA_pol_sigma70_r4"/>
</dbReference>
<dbReference type="Proteomes" id="UP001172738">
    <property type="component" value="Unassembled WGS sequence"/>
</dbReference>
<evidence type="ECO:0000313" key="11">
    <source>
        <dbReference type="Proteomes" id="UP001172738"/>
    </source>
</evidence>
<dbReference type="CDD" id="cd06171">
    <property type="entry name" value="Sigma70_r4"/>
    <property type="match status" value="1"/>
</dbReference>
<organism evidence="10 11">
    <name type="scientific">Demequina zhanjiangensis</name>
    <dbReference type="NCBI Taxonomy" id="3051659"/>
    <lineage>
        <taxon>Bacteria</taxon>
        <taxon>Bacillati</taxon>
        <taxon>Actinomycetota</taxon>
        <taxon>Actinomycetes</taxon>
        <taxon>Micrococcales</taxon>
        <taxon>Demequinaceae</taxon>
        <taxon>Demequina</taxon>
    </lineage>
</organism>
<feature type="compositionally biased region" description="Low complexity" evidence="7">
    <location>
        <begin position="19"/>
        <end position="31"/>
    </location>
</feature>
<dbReference type="Gene3D" id="1.10.10.10">
    <property type="entry name" value="Winged helix-like DNA-binding domain superfamily/Winged helix DNA-binding domain"/>
    <property type="match status" value="1"/>
</dbReference>
<evidence type="ECO:0000256" key="7">
    <source>
        <dbReference type="SAM" id="MobiDB-lite"/>
    </source>
</evidence>
<evidence type="ECO:0000256" key="1">
    <source>
        <dbReference type="ARBA" id="ARBA00010641"/>
    </source>
</evidence>